<sequence length="39" mass="4303">MFGRSTAIAECQAGRQSSERLFTAACDRGGAVKRKWVTR</sequence>
<evidence type="ECO:0000313" key="2">
    <source>
        <dbReference type="Proteomes" id="UP000007266"/>
    </source>
</evidence>
<reference evidence="1 2" key="2">
    <citation type="journal article" date="2010" name="Nucleic Acids Res.">
        <title>BeetleBase in 2010: revisions to provide comprehensive genomic information for Tribolium castaneum.</title>
        <authorList>
            <person name="Kim H.S."/>
            <person name="Murphy T."/>
            <person name="Xia J."/>
            <person name="Caragea D."/>
            <person name="Park Y."/>
            <person name="Beeman R.W."/>
            <person name="Lorenzen M.D."/>
            <person name="Butcher S."/>
            <person name="Manak J.R."/>
            <person name="Brown S.J."/>
        </authorList>
    </citation>
    <scope>GENOME REANNOTATION</scope>
    <source>
        <strain evidence="1 2">Georgia GA2</strain>
    </source>
</reference>
<reference evidence="1 2" key="1">
    <citation type="journal article" date="2008" name="Nature">
        <title>The genome of the model beetle and pest Tribolium castaneum.</title>
        <authorList>
            <consortium name="Tribolium Genome Sequencing Consortium"/>
            <person name="Richards S."/>
            <person name="Gibbs R.A."/>
            <person name="Weinstock G.M."/>
            <person name="Brown S.J."/>
            <person name="Denell R."/>
            <person name="Beeman R.W."/>
            <person name="Gibbs R."/>
            <person name="Beeman R.W."/>
            <person name="Brown S.J."/>
            <person name="Bucher G."/>
            <person name="Friedrich M."/>
            <person name="Grimmelikhuijzen C.J."/>
            <person name="Klingler M."/>
            <person name="Lorenzen M."/>
            <person name="Richards S."/>
            <person name="Roth S."/>
            <person name="Schroder R."/>
            <person name="Tautz D."/>
            <person name="Zdobnov E.M."/>
            <person name="Muzny D."/>
            <person name="Gibbs R.A."/>
            <person name="Weinstock G.M."/>
            <person name="Attaway T."/>
            <person name="Bell S."/>
            <person name="Buhay C.J."/>
            <person name="Chandrabose M.N."/>
            <person name="Chavez D."/>
            <person name="Clerk-Blankenburg K.P."/>
            <person name="Cree A."/>
            <person name="Dao M."/>
            <person name="Davis C."/>
            <person name="Chacko J."/>
            <person name="Dinh H."/>
            <person name="Dugan-Rocha S."/>
            <person name="Fowler G."/>
            <person name="Garner T.T."/>
            <person name="Garnes J."/>
            <person name="Gnirke A."/>
            <person name="Hawes A."/>
            <person name="Hernandez J."/>
            <person name="Hines S."/>
            <person name="Holder M."/>
            <person name="Hume J."/>
            <person name="Jhangiani S.N."/>
            <person name="Joshi V."/>
            <person name="Khan Z.M."/>
            <person name="Jackson L."/>
            <person name="Kovar C."/>
            <person name="Kowis A."/>
            <person name="Lee S."/>
            <person name="Lewis L.R."/>
            <person name="Margolis J."/>
            <person name="Morgan M."/>
            <person name="Nazareth L.V."/>
            <person name="Nguyen N."/>
            <person name="Okwuonu G."/>
            <person name="Parker D."/>
            <person name="Richards S."/>
            <person name="Ruiz S.J."/>
            <person name="Santibanez J."/>
            <person name="Savard J."/>
            <person name="Scherer S.E."/>
            <person name="Schneider B."/>
            <person name="Sodergren E."/>
            <person name="Tautz D."/>
            <person name="Vattahil S."/>
            <person name="Villasana D."/>
            <person name="White C.S."/>
            <person name="Wright R."/>
            <person name="Park Y."/>
            <person name="Beeman R.W."/>
            <person name="Lord J."/>
            <person name="Oppert B."/>
            <person name="Lorenzen M."/>
            <person name="Brown S."/>
            <person name="Wang L."/>
            <person name="Savard J."/>
            <person name="Tautz D."/>
            <person name="Richards S."/>
            <person name="Weinstock G."/>
            <person name="Gibbs R.A."/>
            <person name="Liu Y."/>
            <person name="Worley K."/>
            <person name="Weinstock G."/>
            <person name="Elsik C.G."/>
            <person name="Reese J.T."/>
            <person name="Elhaik E."/>
            <person name="Landan G."/>
            <person name="Graur D."/>
            <person name="Arensburger P."/>
            <person name="Atkinson P."/>
            <person name="Beeman R.W."/>
            <person name="Beidler J."/>
            <person name="Brown S.J."/>
            <person name="Demuth J.P."/>
            <person name="Drury D.W."/>
            <person name="Du Y.Z."/>
            <person name="Fujiwara H."/>
            <person name="Lorenzen M."/>
            <person name="Maselli V."/>
            <person name="Osanai M."/>
            <person name="Park Y."/>
            <person name="Robertson H.M."/>
            <person name="Tu Z."/>
            <person name="Wang J.J."/>
            <person name="Wang S."/>
            <person name="Richards S."/>
            <person name="Song H."/>
            <person name="Zhang L."/>
            <person name="Sodergren E."/>
            <person name="Werner D."/>
            <person name="Stanke M."/>
            <person name="Morgenstern B."/>
            <person name="Solovyev V."/>
            <person name="Kosarev P."/>
            <person name="Brown G."/>
            <person name="Chen H.C."/>
            <person name="Ermolaeva O."/>
            <person name="Hlavina W."/>
            <person name="Kapustin Y."/>
            <person name="Kiryutin B."/>
            <person name="Kitts P."/>
            <person name="Maglott D."/>
            <person name="Pruitt K."/>
            <person name="Sapojnikov V."/>
            <person name="Souvorov A."/>
            <person name="Mackey A.J."/>
            <person name="Waterhouse R.M."/>
            <person name="Wyder S."/>
            <person name="Zdobnov E.M."/>
            <person name="Zdobnov E.M."/>
            <person name="Wyder S."/>
            <person name="Kriventseva E.V."/>
            <person name="Kadowaki T."/>
            <person name="Bork P."/>
            <person name="Aranda M."/>
            <person name="Bao R."/>
            <person name="Beermann A."/>
            <person name="Berns N."/>
            <person name="Bolognesi R."/>
            <person name="Bonneton F."/>
            <person name="Bopp D."/>
            <person name="Brown S.J."/>
            <person name="Bucher G."/>
            <person name="Butts T."/>
            <person name="Chaumot A."/>
            <person name="Denell R.E."/>
            <person name="Ferrier D.E."/>
            <person name="Friedrich M."/>
            <person name="Gordon C.M."/>
            <person name="Jindra M."/>
            <person name="Klingler M."/>
            <person name="Lan Q."/>
            <person name="Lattorff H.M."/>
            <person name="Laudet V."/>
            <person name="von Levetsow C."/>
            <person name="Liu Z."/>
            <person name="Lutz R."/>
            <person name="Lynch J.A."/>
            <person name="da Fonseca R.N."/>
            <person name="Posnien N."/>
            <person name="Reuter R."/>
            <person name="Roth S."/>
            <person name="Savard J."/>
            <person name="Schinko J.B."/>
            <person name="Schmitt C."/>
            <person name="Schoppmeier M."/>
            <person name="Schroder R."/>
            <person name="Shippy T.D."/>
            <person name="Simonnet F."/>
            <person name="Marques-Souza H."/>
            <person name="Tautz D."/>
            <person name="Tomoyasu Y."/>
            <person name="Trauner J."/>
            <person name="Van der Zee M."/>
            <person name="Vervoort M."/>
            <person name="Wittkopp N."/>
            <person name="Wimmer E.A."/>
            <person name="Yang X."/>
            <person name="Jones A.K."/>
            <person name="Sattelle D.B."/>
            <person name="Ebert P.R."/>
            <person name="Nelson D."/>
            <person name="Scott J.G."/>
            <person name="Beeman R.W."/>
            <person name="Muthukrishnan S."/>
            <person name="Kramer K.J."/>
            <person name="Arakane Y."/>
            <person name="Beeman R.W."/>
            <person name="Zhu Q."/>
            <person name="Hogenkamp D."/>
            <person name="Dixit R."/>
            <person name="Oppert B."/>
            <person name="Jiang H."/>
            <person name="Zou Z."/>
            <person name="Marshall J."/>
            <person name="Elpidina E."/>
            <person name="Vinokurov K."/>
            <person name="Oppert C."/>
            <person name="Zou Z."/>
            <person name="Evans J."/>
            <person name="Lu Z."/>
            <person name="Zhao P."/>
            <person name="Sumathipala N."/>
            <person name="Altincicek B."/>
            <person name="Vilcinskas A."/>
            <person name="Williams M."/>
            <person name="Hultmark D."/>
            <person name="Hetru C."/>
            <person name="Jiang H."/>
            <person name="Grimmelikhuijzen C.J."/>
            <person name="Hauser F."/>
            <person name="Cazzamali G."/>
            <person name="Williamson M."/>
            <person name="Park Y."/>
            <person name="Li B."/>
            <person name="Tanaka Y."/>
            <person name="Predel R."/>
            <person name="Neupert S."/>
            <person name="Schachtner J."/>
            <person name="Verleyen P."/>
            <person name="Raible F."/>
            <person name="Bork P."/>
            <person name="Friedrich M."/>
            <person name="Walden K.K."/>
            <person name="Robertson H.M."/>
            <person name="Angeli S."/>
            <person name="Foret S."/>
            <person name="Bucher G."/>
            <person name="Schuetz S."/>
            <person name="Maleszka R."/>
            <person name="Wimmer E.A."/>
            <person name="Beeman R.W."/>
            <person name="Lorenzen M."/>
            <person name="Tomoyasu Y."/>
            <person name="Miller S.C."/>
            <person name="Grossmann D."/>
            <person name="Bucher G."/>
        </authorList>
    </citation>
    <scope>NUCLEOTIDE SEQUENCE [LARGE SCALE GENOMIC DNA]</scope>
    <source>
        <strain evidence="1 2">Georgia GA2</strain>
    </source>
</reference>
<dbReference type="InParanoid" id="A0A139WAQ7"/>
<dbReference type="EMBL" id="KQ971380">
    <property type="protein sequence ID" value="KYB25014.1"/>
    <property type="molecule type" value="Genomic_DNA"/>
</dbReference>
<keyword evidence="2" id="KW-1185">Reference proteome</keyword>
<evidence type="ECO:0000313" key="1">
    <source>
        <dbReference type="EMBL" id="KYB25014.1"/>
    </source>
</evidence>
<dbReference type="AlphaFoldDB" id="A0A139WAQ7"/>
<protein>
    <submittedName>
        <fullName evidence="1">Uncharacterized protein</fullName>
    </submittedName>
</protein>
<gene>
    <name evidence="1" type="primary">AUGUSTUS-3.0.2_31405</name>
    <name evidence="1" type="ORF">TcasGA2_TC031405</name>
</gene>
<organism evidence="1 2">
    <name type="scientific">Tribolium castaneum</name>
    <name type="common">Red flour beetle</name>
    <dbReference type="NCBI Taxonomy" id="7070"/>
    <lineage>
        <taxon>Eukaryota</taxon>
        <taxon>Metazoa</taxon>
        <taxon>Ecdysozoa</taxon>
        <taxon>Arthropoda</taxon>
        <taxon>Hexapoda</taxon>
        <taxon>Insecta</taxon>
        <taxon>Pterygota</taxon>
        <taxon>Neoptera</taxon>
        <taxon>Endopterygota</taxon>
        <taxon>Coleoptera</taxon>
        <taxon>Polyphaga</taxon>
        <taxon>Cucujiformia</taxon>
        <taxon>Tenebrionidae</taxon>
        <taxon>Tenebrionidae incertae sedis</taxon>
        <taxon>Tribolium</taxon>
    </lineage>
</organism>
<accession>A0A139WAQ7</accession>
<proteinExistence type="predicted"/>
<dbReference type="Proteomes" id="UP000007266">
    <property type="component" value="Linkage group 10"/>
</dbReference>
<name>A0A139WAQ7_TRICA</name>